<dbReference type="RefSeq" id="WP_344326747.1">
    <property type="nucleotide sequence ID" value="NZ_BAAASZ010000031.1"/>
</dbReference>
<keyword evidence="2" id="KW-1185">Reference proteome</keyword>
<organism evidence="1 2">
    <name type="scientific">Streptomyces macrosporus</name>
    <dbReference type="NCBI Taxonomy" id="44032"/>
    <lineage>
        <taxon>Bacteria</taxon>
        <taxon>Bacillati</taxon>
        <taxon>Actinomycetota</taxon>
        <taxon>Actinomycetes</taxon>
        <taxon>Kitasatosporales</taxon>
        <taxon>Streptomycetaceae</taxon>
        <taxon>Streptomyces</taxon>
    </lineage>
</organism>
<reference evidence="2" key="1">
    <citation type="journal article" date="2019" name="Int. J. Syst. Evol. Microbiol.">
        <title>The Global Catalogue of Microorganisms (GCM) 10K type strain sequencing project: providing services to taxonomists for standard genome sequencing and annotation.</title>
        <authorList>
            <consortium name="The Broad Institute Genomics Platform"/>
            <consortium name="The Broad Institute Genome Sequencing Center for Infectious Disease"/>
            <person name="Wu L."/>
            <person name="Ma J."/>
        </authorList>
    </citation>
    <scope>NUCLEOTIDE SEQUENCE [LARGE SCALE GENOMIC DNA]</scope>
    <source>
        <strain evidence="2">JCM 6305</strain>
    </source>
</reference>
<evidence type="ECO:0000313" key="1">
    <source>
        <dbReference type="EMBL" id="GAA2457250.1"/>
    </source>
</evidence>
<protein>
    <submittedName>
        <fullName evidence="1">Uncharacterized protein</fullName>
    </submittedName>
</protein>
<name>A0ABP5XQL6_9ACTN</name>
<sequence>MSALTGHVRYAFNPRQGASSNGGYHIVLDQPLSAGRLSREAGDALCKRAAAFWGLERGNPDQQPTCTSCLKRAERYGVTVSPKGVAA</sequence>
<accession>A0ABP5XQL6</accession>
<dbReference type="EMBL" id="BAAASZ010000031">
    <property type="protein sequence ID" value="GAA2457250.1"/>
    <property type="molecule type" value="Genomic_DNA"/>
</dbReference>
<gene>
    <name evidence="1" type="ORF">GCM10010405_46650</name>
</gene>
<comment type="caution">
    <text evidence="1">The sequence shown here is derived from an EMBL/GenBank/DDBJ whole genome shotgun (WGS) entry which is preliminary data.</text>
</comment>
<dbReference type="Proteomes" id="UP001501638">
    <property type="component" value="Unassembled WGS sequence"/>
</dbReference>
<evidence type="ECO:0000313" key="2">
    <source>
        <dbReference type="Proteomes" id="UP001501638"/>
    </source>
</evidence>
<proteinExistence type="predicted"/>